<dbReference type="KEGG" id="fho:H9Q81_02750"/>
<dbReference type="PROSITE" id="PS51257">
    <property type="entry name" value="PROKAR_LIPOPROTEIN"/>
    <property type="match status" value="1"/>
</dbReference>
<evidence type="ECO:0000313" key="2">
    <source>
        <dbReference type="EMBL" id="QNM15778.1"/>
    </source>
</evidence>
<dbReference type="Gene3D" id="3.30.565.40">
    <property type="entry name" value="Fervidobacterium nodosum Rt17-B1 like"/>
    <property type="match status" value="1"/>
</dbReference>
<evidence type="ECO:0000313" key="3">
    <source>
        <dbReference type="Proteomes" id="UP000515913"/>
    </source>
</evidence>
<dbReference type="Gene3D" id="3.90.640.20">
    <property type="entry name" value="Heat-shock cognate protein, ATPase"/>
    <property type="match status" value="1"/>
</dbReference>
<protein>
    <submittedName>
        <fullName evidence="2">DUF4163 domain-containing protein</fullName>
    </submittedName>
</protein>
<name>A0A7G9GY96_9FUSO</name>
<organism evidence="2 3">
    <name type="scientific">Fusobacterium hominis</name>
    <dbReference type="NCBI Taxonomy" id="2764326"/>
    <lineage>
        <taxon>Bacteria</taxon>
        <taxon>Fusobacteriati</taxon>
        <taxon>Fusobacteriota</taxon>
        <taxon>Fusobacteriia</taxon>
        <taxon>Fusobacteriales</taxon>
        <taxon>Fusobacteriaceae</taxon>
        <taxon>Fusobacterium</taxon>
    </lineage>
</organism>
<reference evidence="2 3" key="1">
    <citation type="submission" date="2020-08" db="EMBL/GenBank/DDBJ databases">
        <authorList>
            <person name="Liu C."/>
            <person name="Sun Q."/>
        </authorList>
    </citation>
    <scope>NUCLEOTIDE SEQUENCE [LARGE SCALE GENOMIC DNA]</scope>
    <source>
        <strain evidence="2 3">NSJ-57</strain>
    </source>
</reference>
<accession>A0A7G9GY96</accession>
<keyword evidence="3" id="KW-1185">Reference proteome</keyword>
<dbReference type="InterPro" id="IPR037126">
    <property type="entry name" value="PdaC/RsiV-like_sf"/>
</dbReference>
<proteinExistence type="predicted"/>
<dbReference type="RefSeq" id="WP_101474872.1">
    <property type="nucleotide sequence ID" value="NZ_CP060637.1"/>
</dbReference>
<dbReference type="Pfam" id="PF13739">
    <property type="entry name" value="PdaC"/>
    <property type="match status" value="1"/>
</dbReference>
<sequence>MKIIKKIMVLTFSTFIFFSCGKDSKEEPVITPPTSDEVNINEPNTEVKNDNENINPTPAPKPKLPKVMEVVSTTEKKQTEYSDYVINIPQIINLDTEDIEYFNLTMKENMRNIIDNMATSKEDGEYESADMNYQVKNNNFNVMSIILTTNLYPNGGAHPIHEIDAYNLNKKTGTLITNDKLLEDDDVDYFNMLINDQISNKKPIYNTNGEECFLFNDIEANVKDAIIYFEGDNIVFVFKEYYMAPYSSGMPMFKFNKDNIKKNIHLN</sequence>
<dbReference type="InterPro" id="IPR025303">
    <property type="entry name" value="PdaC"/>
</dbReference>
<dbReference type="AlphaFoldDB" id="A0A7G9GY96"/>
<evidence type="ECO:0000259" key="1">
    <source>
        <dbReference type="Pfam" id="PF13739"/>
    </source>
</evidence>
<dbReference type="Proteomes" id="UP000515913">
    <property type="component" value="Chromosome"/>
</dbReference>
<dbReference type="EMBL" id="CP060637">
    <property type="protein sequence ID" value="QNM15778.1"/>
    <property type="molecule type" value="Genomic_DNA"/>
</dbReference>
<feature type="domain" description="Deacetylase PdaC" evidence="1">
    <location>
        <begin position="76"/>
        <end position="160"/>
    </location>
</feature>
<gene>
    <name evidence="2" type="ORF">H9Q81_02750</name>
</gene>